<dbReference type="EMBL" id="CAJNOC010000941">
    <property type="protein sequence ID" value="CAF0819621.1"/>
    <property type="molecule type" value="Genomic_DNA"/>
</dbReference>
<keyword evidence="3 6" id="KW-0328">Glycosyltransferase</keyword>
<evidence type="ECO:0000256" key="1">
    <source>
        <dbReference type="ARBA" id="ARBA00004370"/>
    </source>
</evidence>
<gene>
    <name evidence="7" type="ORF">OXX778_LOCUS7397</name>
</gene>
<evidence type="ECO:0000256" key="6">
    <source>
        <dbReference type="RuleBase" id="RU366017"/>
    </source>
</evidence>
<dbReference type="Pfam" id="PF01697">
    <property type="entry name" value="Glyco_transf_92"/>
    <property type="match status" value="1"/>
</dbReference>
<keyword evidence="4 6" id="KW-0808">Transferase</keyword>
<name>A0A813U7X2_9BILA</name>
<comment type="caution">
    <text evidence="7">The sequence shown here is derived from an EMBL/GenBank/DDBJ whole genome shotgun (WGS) entry which is preliminary data.</text>
</comment>
<dbReference type="EC" id="2.4.1.-" evidence="6"/>
<keyword evidence="5" id="KW-0472">Membrane</keyword>
<comment type="subcellular location">
    <subcellularLocation>
        <location evidence="1">Membrane</location>
    </subcellularLocation>
</comment>
<proteinExistence type="inferred from homology"/>
<dbReference type="GO" id="GO:0016020">
    <property type="term" value="C:membrane"/>
    <property type="evidence" value="ECO:0007669"/>
    <property type="project" value="UniProtKB-SubCell"/>
</dbReference>
<evidence type="ECO:0000256" key="2">
    <source>
        <dbReference type="ARBA" id="ARBA00007647"/>
    </source>
</evidence>
<accession>A0A813U7X2</accession>
<evidence type="ECO:0000256" key="3">
    <source>
        <dbReference type="ARBA" id="ARBA00022676"/>
    </source>
</evidence>
<evidence type="ECO:0000256" key="4">
    <source>
        <dbReference type="ARBA" id="ARBA00022679"/>
    </source>
</evidence>
<reference evidence="7" key="1">
    <citation type="submission" date="2021-02" db="EMBL/GenBank/DDBJ databases">
        <authorList>
            <person name="Nowell W R."/>
        </authorList>
    </citation>
    <scope>NUCLEOTIDE SEQUENCE</scope>
    <source>
        <strain evidence="7">Ploen Becks lab</strain>
    </source>
</reference>
<dbReference type="OrthoDB" id="2017643at2759"/>
<dbReference type="GO" id="GO:0016757">
    <property type="term" value="F:glycosyltransferase activity"/>
    <property type="evidence" value="ECO:0007669"/>
    <property type="project" value="UniProtKB-UniRule"/>
</dbReference>
<dbReference type="InterPro" id="IPR008166">
    <property type="entry name" value="Glyco_transf_92"/>
</dbReference>
<dbReference type="Proteomes" id="UP000663879">
    <property type="component" value="Unassembled WGS sequence"/>
</dbReference>
<evidence type="ECO:0000313" key="8">
    <source>
        <dbReference type="Proteomes" id="UP000663879"/>
    </source>
</evidence>
<dbReference type="AlphaFoldDB" id="A0A813U7X2"/>
<evidence type="ECO:0000256" key="5">
    <source>
        <dbReference type="ARBA" id="ARBA00023136"/>
    </source>
</evidence>
<protein>
    <recommendedName>
        <fullName evidence="6">Glycosyltransferase family 92 protein</fullName>
        <ecNumber evidence="6">2.4.1.-</ecNumber>
    </recommendedName>
</protein>
<evidence type="ECO:0000313" key="7">
    <source>
        <dbReference type="EMBL" id="CAF0819621.1"/>
    </source>
</evidence>
<keyword evidence="8" id="KW-1185">Reference proteome</keyword>
<sequence>MKNLTISILIHDIEKQTWTKNELKAKCKLLKSDFDKKKSSMVCSKCLYLNTKDHFKSFQWWLEINLRAGYEKLYFCNHFSDESFQELFKKYENFLIIGSMKCLPNLLANPSLPKYFKSYTELDNEFILFEIMCQLIVNECYLQNIDKYKYITVVDNDEVIIPQVLEKKELLSIQEYLNTASMNHKKNFQDLKCVQQGSTDLESYIDLLTTKLNVRRPRTFYFKQGFFINNILLNNIIDHIEVFLSNTTLTNNQSVFNYQIEIKEHKIPNGLTNQAFIFKIESKFDYDYARALVYLNKEVLQPYLRKYGHLIEKYAQNVDRFVMISGRANDFVYAKSTHDTRRSFDLTVHHPLDYLDSDKLVIYYDNNYLDESKAEYYSVDYNYGHLAHFRSHFSFTLPPMPITFLNFDVNYFNCYFRPILKKLSEN</sequence>
<comment type="similarity">
    <text evidence="2 6">Belongs to the glycosyltransferase 92 family.</text>
</comment>
<organism evidence="7 8">
    <name type="scientific">Brachionus calyciflorus</name>
    <dbReference type="NCBI Taxonomy" id="104777"/>
    <lineage>
        <taxon>Eukaryota</taxon>
        <taxon>Metazoa</taxon>
        <taxon>Spiralia</taxon>
        <taxon>Gnathifera</taxon>
        <taxon>Rotifera</taxon>
        <taxon>Eurotatoria</taxon>
        <taxon>Monogononta</taxon>
        <taxon>Pseudotrocha</taxon>
        <taxon>Ploima</taxon>
        <taxon>Brachionidae</taxon>
        <taxon>Brachionus</taxon>
    </lineage>
</organism>